<keyword evidence="1" id="KW-0328">Glycosyltransferase</keyword>
<name>A0ABS2JKS4_9ACTN</name>
<dbReference type="Gene3D" id="3.40.50.2000">
    <property type="entry name" value="Glycogen Phosphorylase B"/>
    <property type="match status" value="2"/>
</dbReference>
<evidence type="ECO:0000313" key="6">
    <source>
        <dbReference type="Proteomes" id="UP000809587"/>
    </source>
</evidence>
<feature type="domain" description="Glycosyl transferase family 1" evidence="3">
    <location>
        <begin position="206"/>
        <end position="365"/>
    </location>
</feature>
<evidence type="ECO:0000256" key="1">
    <source>
        <dbReference type="ARBA" id="ARBA00022676"/>
    </source>
</evidence>
<dbReference type="Pfam" id="PF00534">
    <property type="entry name" value="Glycos_transf_1"/>
    <property type="match status" value="1"/>
</dbReference>
<dbReference type="EMBL" id="JAFEUO010000010">
    <property type="protein sequence ID" value="MBM7086479.1"/>
    <property type="molecule type" value="Genomic_DNA"/>
</dbReference>
<dbReference type="PANTHER" id="PTHR12526:SF630">
    <property type="entry name" value="GLYCOSYLTRANSFERASE"/>
    <property type="match status" value="1"/>
</dbReference>
<dbReference type="PANTHER" id="PTHR12526">
    <property type="entry name" value="GLYCOSYLTRANSFERASE"/>
    <property type="match status" value="1"/>
</dbReference>
<evidence type="ECO:0000256" key="2">
    <source>
        <dbReference type="ARBA" id="ARBA00022679"/>
    </source>
</evidence>
<dbReference type="Proteomes" id="UP000809587">
    <property type="component" value="Unassembled WGS sequence"/>
</dbReference>
<evidence type="ECO:0000259" key="3">
    <source>
        <dbReference type="Pfam" id="PF00534"/>
    </source>
</evidence>
<accession>A0ABS2JKS4</accession>
<comment type="caution">
    <text evidence="5">The sequence shown here is derived from an EMBL/GenBank/DDBJ whole genome shotgun (WGS) entry which is preliminary data.</text>
</comment>
<feature type="domain" description="Glycosyltransferase subfamily 4-like N-terminal" evidence="4">
    <location>
        <begin position="27"/>
        <end position="180"/>
    </location>
</feature>
<reference evidence="5 6" key="1">
    <citation type="submission" date="2021-02" db="EMBL/GenBank/DDBJ databases">
        <authorList>
            <person name="Lee D.-H."/>
        </authorList>
    </citation>
    <scope>NUCLEOTIDE SEQUENCE [LARGE SCALE GENOMIC DNA]</scope>
    <source>
        <strain evidence="5 6">MMS20-R2-29</strain>
    </source>
</reference>
<evidence type="ECO:0000259" key="4">
    <source>
        <dbReference type="Pfam" id="PF13439"/>
    </source>
</evidence>
<dbReference type="RefSeq" id="WP_204961663.1">
    <property type="nucleotide sequence ID" value="NZ_JAFEUO010000010.1"/>
</dbReference>
<sequence>MNRSVPRIGYVLARPPGLTETFVPAEIRAVRAAGATVEVFVVAPDANRHVELRRAAVRLLRRPADLPADLRLLGLPSRHDEWSSLARGALASAAATALAAEVDRFDPDVLHAHFVNLPTAVAVLLGHRLGRPVTATAHAADFLLDPNPVALRRRLSRLRHLFVVSAATADQLTDRGVPMSAIPHRIVRAAVDGRLLDAAPVDAPPEAVPGTPTRLVTVARLVPKKGVETAIDAVARLTDDGHSVRYDIYGEGPLRDDLNRRVTSAGLTEAVTLHGAVPHQVATTALAGADVAVLPCRPAPDGDLDGIPVFLMEAASQGIPVVTTAVSGIPELVGPGSGWLVPPDDPVALAAAIGAVVDDPGTARRRAGVLLTRLRSEFAPAVQADRLLSVWRDLAGTGPTSPIATPGGGHR</sequence>
<dbReference type="InterPro" id="IPR028098">
    <property type="entry name" value="Glyco_trans_4-like_N"/>
</dbReference>
<evidence type="ECO:0000313" key="5">
    <source>
        <dbReference type="EMBL" id="MBM7086479.1"/>
    </source>
</evidence>
<proteinExistence type="predicted"/>
<dbReference type="SUPFAM" id="SSF53756">
    <property type="entry name" value="UDP-Glycosyltransferase/glycogen phosphorylase"/>
    <property type="match status" value="1"/>
</dbReference>
<dbReference type="Pfam" id="PF13439">
    <property type="entry name" value="Glyco_transf_4"/>
    <property type="match status" value="1"/>
</dbReference>
<gene>
    <name evidence="5" type="ORF">JQN84_28520</name>
</gene>
<organism evidence="5 6">
    <name type="scientific">Micromonospora humidisoli</name>
    <dbReference type="NCBI Taxonomy" id="2807622"/>
    <lineage>
        <taxon>Bacteria</taxon>
        <taxon>Bacillati</taxon>
        <taxon>Actinomycetota</taxon>
        <taxon>Actinomycetes</taxon>
        <taxon>Micromonosporales</taxon>
        <taxon>Micromonosporaceae</taxon>
        <taxon>Micromonospora</taxon>
    </lineage>
</organism>
<keyword evidence="2" id="KW-0808">Transferase</keyword>
<protein>
    <submittedName>
        <fullName evidence="5">Glycosyltransferase</fullName>
    </submittedName>
</protein>
<dbReference type="InterPro" id="IPR001296">
    <property type="entry name" value="Glyco_trans_1"/>
</dbReference>
<keyword evidence="6" id="KW-1185">Reference proteome</keyword>